<dbReference type="AlphaFoldDB" id="A0A9W6IM61"/>
<dbReference type="Gene3D" id="2.60.460.10">
    <property type="entry name" value="protein yfey like domain"/>
    <property type="match status" value="1"/>
</dbReference>
<keyword evidence="3" id="KW-1185">Reference proteome</keyword>
<comment type="caution">
    <text evidence="2">The sequence shown here is derived from an EMBL/GenBank/DDBJ whole genome shotgun (WGS) entry which is preliminary data.</text>
</comment>
<dbReference type="EMBL" id="BSFE01000002">
    <property type="protein sequence ID" value="GLK51486.1"/>
    <property type="molecule type" value="Genomic_DNA"/>
</dbReference>
<dbReference type="RefSeq" id="WP_271185866.1">
    <property type="nucleotide sequence ID" value="NZ_BSFE01000002.1"/>
</dbReference>
<protein>
    <recommendedName>
        <fullName evidence="4">Group 4 capsule polysaccharide lipoprotein gfcB, YjbF</fullName>
    </recommendedName>
</protein>
<dbReference type="Proteomes" id="UP001143486">
    <property type="component" value="Unassembled WGS sequence"/>
</dbReference>
<evidence type="ECO:0000256" key="1">
    <source>
        <dbReference type="SAM" id="SignalP"/>
    </source>
</evidence>
<dbReference type="Pfam" id="PF06572">
    <property type="entry name" value="DUF1131"/>
    <property type="match status" value="1"/>
</dbReference>
<organism evidence="2 3">
    <name type="scientific">Maricaulis virginensis</name>
    <dbReference type="NCBI Taxonomy" id="144022"/>
    <lineage>
        <taxon>Bacteria</taxon>
        <taxon>Pseudomonadati</taxon>
        <taxon>Pseudomonadota</taxon>
        <taxon>Alphaproteobacteria</taxon>
        <taxon>Maricaulales</taxon>
        <taxon>Maricaulaceae</taxon>
        <taxon>Maricaulis</taxon>
    </lineage>
</organism>
<feature type="chain" id="PRO_5041000638" description="Group 4 capsule polysaccharide lipoprotein gfcB, YjbF" evidence="1">
    <location>
        <begin position="28"/>
        <end position="185"/>
    </location>
</feature>
<evidence type="ECO:0008006" key="4">
    <source>
        <dbReference type="Google" id="ProtNLM"/>
    </source>
</evidence>
<evidence type="ECO:0000313" key="3">
    <source>
        <dbReference type="Proteomes" id="UP001143486"/>
    </source>
</evidence>
<accession>A0A9W6IM61</accession>
<reference evidence="2" key="1">
    <citation type="journal article" date="2014" name="Int. J. Syst. Evol. Microbiol.">
        <title>Complete genome sequence of Corynebacterium casei LMG S-19264T (=DSM 44701T), isolated from a smear-ripened cheese.</title>
        <authorList>
            <consortium name="US DOE Joint Genome Institute (JGI-PGF)"/>
            <person name="Walter F."/>
            <person name="Albersmeier A."/>
            <person name="Kalinowski J."/>
            <person name="Ruckert C."/>
        </authorList>
    </citation>
    <scope>NUCLEOTIDE SEQUENCE</scope>
    <source>
        <strain evidence="2">VKM B-1513</strain>
    </source>
</reference>
<proteinExistence type="predicted"/>
<evidence type="ECO:0000313" key="2">
    <source>
        <dbReference type="EMBL" id="GLK51486.1"/>
    </source>
</evidence>
<sequence>MTISIIRILPALAVTAFAAAACSSGEAAERWSVSNSQIGPVTARTAFDRDTLAGLLPGFDVAEAEAWSEGMAYPVIEARRSTGGEAEIVFDGEGERLLAVRIRAGGLVEASADIGDTAGEAGLVGPLCVAGMEERSGDVHCDDPDMAGLSYWISVDYAGPDGTLPPADIIAGGSVYEIVWRTVGK</sequence>
<dbReference type="InterPro" id="IPR038714">
    <property type="entry name" value="YfeY-like_sf"/>
</dbReference>
<gene>
    <name evidence="2" type="ORF">GCM10017621_09940</name>
</gene>
<feature type="signal peptide" evidence="1">
    <location>
        <begin position="1"/>
        <end position="27"/>
    </location>
</feature>
<dbReference type="InterPro" id="IPR010938">
    <property type="entry name" value="DUF1131"/>
</dbReference>
<reference evidence="2" key="2">
    <citation type="submission" date="2023-01" db="EMBL/GenBank/DDBJ databases">
        <authorList>
            <person name="Sun Q."/>
            <person name="Evtushenko L."/>
        </authorList>
    </citation>
    <scope>NUCLEOTIDE SEQUENCE</scope>
    <source>
        <strain evidence="2">VKM B-1513</strain>
    </source>
</reference>
<dbReference type="PROSITE" id="PS51257">
    <property type="entry name" value="PROKAR_LIPOPROTEIN"/>
    <property type="match status" value="1"/>
</dbReference>
<keyword evidence="1" id="KW-0732">Signal</keyword>
<name>A0A9W6IM61_9PROT</name>